<feature type="domain" description="Methyltransferase" evidence="3">
    <location>
        <begin position="65"/>
        <end position="149"/>
    </location>
</feature>
<dbReference type="GO" id="GO:0008168">
    <property type="term" value="F:methyltransferase activity"/>
    <property type="evidence" value="ECO:0007669"/>
    <property type="project" value="UniProtKB-KW"/>
</dbReference>
<dbReference type="STRING" id="555875.SAMN04488124_2737"/>
<accession>A0A1I6I2J7</accession>
<dbReference type="SUPFAM" id="SSF53335">
    <property type="entry name" value="S-adenosyl-L-methionine-dependent methyltransferases"/>
    <property type="match status" value="1"/>
</dbReference>
<dbReference type="PANTHER" id="PTHR43861">
    <property type="entry name" value="TRANS-ACONITATE 2-METHYLTRANSFERASE-RELATED"/>
    <property type="match status" value="1"/>
</dbReference>
<gene>
    <name evidence="4" type="ORF">SAMN04488124_2737</name>
</gene>
<evidence type="ECO:0000313" key="5">
    <source>
        <dbReference type="Proteomes" id="UP000243250"/>
    </source>
</evidence>
<keyword evidence="5" id="KW-1185">Reference proteome</keyword>
<sequence length="257" mass="27162">MPRPRPPSFADACARVVSDPDAAHSVTTTLAPLQARLAVTEAEDRRTDARFDLLRRTLPADVERVAEFGCGTGTLLSRLDDEYDAVGVDSAPGLLAFAAARGGSVVCGDPARPPLRAAFDAVCSFEHLGANRPLSALSEAAYATLRPGGLFVFDALSDPQAAATSGVETYRTARYVLERSVDVARRPPVVHADYRVTDLRTGEVGVTSERLPFRVDDAESIEETLESAGFVDVSVSDDGGTAGEVVGSAVRPIETSE</sequence>
<dbReference type="Gene3D" id="3.40.50.150">
    <property type="entry name" value="Vaccinia Virus protein VP39"/>
    <property type="match status" value="1"/>
</dbReference>
<dbReference type="Proteomes" id="UP000243250">
    <property type="component" value="Unassembled WGS sequence"/>
</dbReference>
<evidence type="ECO:0000259" key="3">
    <source>
        <dbReference type="Pfam" id="PF13649"/>
    </source>
</evidence>
<dbReference type="InterPro" id="IPR041698">
    <property type="entry name" value="Methyltransf_25"/>
</dbReference>
<reference evidence="5" key="1">
    <citation type="submission" date="2016-10" db="EMBL/GenBank/DDBJ databases">
        <authorList>
            <person name="Varghese N."/>
            <person name="Submissions S."/>
        </authorList>
    </citation>
    <scope>NUCLEOTIDE SEQUENCE [LARGE SCALE GENOMIC DNA]</scope>
    <source>
        <strain evidence="5">CGMCC 1.8711</strain>
    </source>
</reference>
<dbReference type="AlphaFoldDB" id="A0A1I6I2J7"/>
<evidence type="ECO:0000256" key="2">
    <source>
        <dbReference type="ARBA" id="ARBA00022679"/>
    </source>
</evidence>
<dbReference type="Pfam" id="PF13649">
    <property type="entry name" value="Methyltransf_25"/>
    <property type="match status" value="1"/>
</dbReference>
<proteinExistence type="predicted"/>
<dbReference type="PANTHER" id="PTHR43861:SF1">
    <property type="entry name" value="TRANS-ACONITATE 2-METHYLTRANSFERASE"/>
    <property type="match status" value="1"/>
</dbReference>
<evidence type="ECO:0000256" key="1">
    <source>
        <dbReference type="ARBA" id="ARBA00022603"/>
    </source>
</evidence>
<dbReference type="GO" id="GO:0032259">
    <property type="term" value="P:methylation"/>
    <property type="evidence" value="ECO:0007669"/>
    <property type="project" value="UniProtKB-KW"/>
</dbReference>
<dbReference type="RefSeq" id="WP_089881924.1">
    <property type="nucleotide sequence ID" value="NZ_FOYS01000004.1"/>
</dbReference>
<dbReference type="InterPro" id="IPR029063">
    <property type="entry name" value="SAM-dependent_MTases_sf"/>
</dbReference>
<dbReference type="OrthoDB" id="307294at2157"/>
<keyword evidence="2 4" id="KW-0808">Transferase</keyword>
<organism evidence="4 5">
    <name type="scientific">Halogeometricum limi</name>
    <dbReference type="NCBI Taxonomy" id="555875"/>
    <lineage>
        <taxon>Archaea</taxon>
        <taxon>Methanobacteriati</taxon>
        <taxon>Methanobacteriota</taxon>
        <taxon>Stenosarchaea group</taxon>
        <taxon>Halobacteria</taxon>
        <taxon>Halobacteriales</taxon>
        <taxon>Haloferacaceae</taxon>
        <taxon>Halogeometricum</taxon>
    </lineage>
</organism>
<keyword evidence="1 4" id="KW-0489">Methyltransferase</keyword>
<dbReference type="Gene3D" id="2.20.130.10">
    <property type="entry name" value="CAC2371-like domains"/>
    <property type="match status" value="1"/>
</dbReference>
<name>A0A1I6I2J7_9EURY</name>
<dbReference type="CDD" id="cd02440">
    <property type="entry name" value="AdoMet_MTases"/>
    <property type="match status" value="1"/>
</dbReference>
<evidence type="ECO:0000313" key="4">
    <source>
        <dbReference type="EMBL" id="SFR60966.1"/>
    </source>
</evidence>
<protein>
    <submittedName>
        <fullName evidence="4">Methyltransferase domain-containing protein</fullName>
    </submittedName>
</protein>
<dbReference type="EMBL" id="FOYS01000004">
    <property type="protein sequence ID" value="SFR60966.1"/>
    <property type="molecule type" value="Genomic_DNA"/>
</dbReference>